<dbReference type="InterPro" id="IPR013785">
    <property type="entry name" value="Aldolase_TIM"/>
</dbReference>
<evidence type="ECO:0000259" key="6">
    <source>
        <dbReference type="Pfam" id="PF16874"/>
    </source>
</evidence>
<dbReference type="InterPro" id="IPR050985">
    <property type="entry name" value="Alpha-glycosidase_related"/>
</dbReference>
<dbReference type="Pfam" id="PF16874">
    <property type="entry name" value="Glyco_hydro_36C"/>
    <property type="match status" value="1"/>
</dbReference>
<protein>
    <recommendedName>
        <fullName evidence="2 5">Alpha-galactosidase</fullName>
        <ecNumber evidence="2 5">3.2.1.22</ecNumber>
    </recommendedName>
</protein>
<comment type="caution">
    <text evidence="8">The sequence shown here is derived from an EMBL/GenBank/DDBJ whole genome shotgun (WGS) entry which is preliminary data.</text>
</comment>
<reference evidence="8" key="1">
    <citation type="submission" date="2020-10" db="EMBL/GenBank/DDBJ databases">
        <authorList>
            <person name="Gilroy R."/>
        </authorList>
    </citation>
    <scope>NUCLEOTIDE SEQUENCE</scope>
    <source>
        <strain evidence="8">7293</strain>
    </source>
</reference>
<dbReference type="InterPro" id="IPR002252">
    <property type="entry name" value="Glyco_hydro_36"/>
</dbReference>
<dbReference type="PIRSF" id="PIRSF005536">
    <property type="entry name" value="Agal"/>
    <property type="match status" value="1"/>
</dbReference>
<evidence type="ECO:0000256" key="5">
    <source>
        <dbReference type="PIRNR" id="PIRNR005536"/>
    </source>
</evidence>
<dbReference type="Gene3D" id="2.70.98.60">
    <property type="entry name" value="alpha-galactosidase from lactobacil brevis"/>
    <property type="match status" value="1"/>
</dbReference>
<proteinExistence type="inferred from homology"/>
<sequence length="754" mass="85176">MIEVLPDSIFHLSTQNTSYIIRILETGHAEHIYYGTKLRDAAASISALSEKRYARAGMGTYTDRNFKTLVLDDAMLEFSAEGRGDYRTPFVAVSLGKDGERTLDLRFKEKRTGNGTLPFSTLPQPQAKDPYAEAENLSLVFIDSLRKIELTLCYTVFPSTDTIVRRSMIKNLSGERCTIRTLASAQLDFRETGMKAITLSGTWGREMEKRETPLDSGTFISESRKLGSSAEANPAFMLLRKDGSCYALNLIYSGPHRMSASVTEHGMTHVVWGLNPDMFTWVLESGETFESPEAVMTFSQNGAEEAGDRIKAFIMTSVLRSSWKERMRPLMLDTWEAVRYSTTETTISDLAKGAAEMGCEGLLVNDGWFGARSNDRTSLGDWYVNTQKIPSGLTELATMVHRKGLLFGLWFEPEAVSVKSVLYKTHPEWIIGRNGESNAEGRHEELLDITRYDVQDWIISTIVKIAGLVKLDYLRWDLNRHYSDLYTLSGIRDYGMYAHEYASALYKILSAIGERCPEMYIETSAGGGSRFDLGMMSVSASITPSCVSDPIERARMLCTATLMYPQCVISTVVSPSPNSTTRRIVDRETRFNIAAFGVLSYSMDTSSFSRADMKAYKEQIEFYKTFRHLLETGRFRLIEDGNRTIWSVADEDRSTILLLYLQKMIKPNTTSERLIVPDANPSYNYRVFSRRHTIPEKEIYAYPEEAECYTIPGDALKWGGIAMVEQLSGIGHHDGMRMLGDWSSRIYIIRRIED</sequence>
<organism evidence="8 9">
    <name type="scientific">Candidatus Ornithospirochaeta stercoripullorum</name>
    <dbReference type="NCBI Taxonomy" id="2840899"/>
    <lineage>
        <taxon>Bacteria</taxon>
        <taxon>Pseudomonadati</taxon>
        <taxon>Spirochaetota</taxon>
        <taxon>Spirochaetia</taxon>
        <taxon>Spirochaetales</taxon>
        <taxon>Spirochaetaceae</taxon>
        <taxon>Spirochaetaceae incertae sedis</taxon>
        <taxon>Candidatus Ornithospirochaeta</taxon>
    </lineage>
</organism>
<dbReference type="PANTHER" id="PTHR43053:SF3">
    <property type="entry name" value="ALPHA-GALACTOSIDASE C-RELATED"/>
    <property type="match status" value="1"/>
</dbReference>
<feature type="domain" description="Glycosyl hydrolase family 36 C-terminal" evidence="6">
    <location>
        <begin position="644"/>
        <end position="749"/>
    </location>
</feature>
<dbReference type="SUPFAM" id="SSF51445">
    <property type="entry name" value="(Trans)glycosidases"/>
    <property type="match status" value="1"/>
</dbReference>
<evidence type="ECO:0000313" key="9">
    <source>
        <dbReference type="Proteomes" id="UP000823615"/>
    </source>
</evidence>
<reference evidence="8" key="2">
    <citation type="journal article" date="2021" name="PeerJ">
        <title>Extensive microbial diversity within the chicken gut microbiome revealed by metagenomics and culture.</title>
        <authorList>
            <person name="Gilroy R."/>
            <person name="Ravi A."/>
            <person name="Getino M."/>
            <person name="Pursley I."/>
            <person name="Horton D.L."/>
            <person name="Alikhan N.F."/>
            <person name="Baker D."/>
            <person name="Gharbi K."/>
            <person name="Hall N."/>
            <person name="Watson M."/>
            <person name="Adriaenssens E.M."/>
            <person name="Foster-Nyarko E."/>
            <person name="Jarju S."/>
            <person name="Secka A."/>
            <person name="Antonio M."/>
            <person name="Oren A."/>
            <person name="Chaudhuri R.R."/>
            <person name="La Ragione R."/>
            <person name="Hildebrand F."/>
            <person name="Pallen M.J."/>
        </authorList>
    </citation>
    <scope>NUCLEOTIDE SEQUENCE</scope>
    <source>
        <strain evidence="8">7293</strain>
    </source>
</reference>
<dbReference type="InterPro" id="IPR031705">
    <property type="entry name" value="Glyco_hydro_36_C"/>
</dbReference>
<gene>
    <name evidence="8" type="ORF">IAA97_09305</name>
</gene>
<dbReference type="AlphaFoldDB" id="A0A9D9E2G5"/>
<dbReference type="PANTHER" id="PTHR43053">
    <property type="entry name" value="GLYCOSIDASE FAMILY 31"/>
    <property type="match status" value="1"/>
</dbReference>
<evidence type="ECO:0000259" key="7">
    <source>
        <dbReference type="Pfam" id="PF16875"/>
    </source>
</evidence>
<keyword evidence="4 5" id="KW-0326">Glycosidase</keyword>
<dbReference type="InterPro" id="IPR017853">
    <property type="entry name" value="GH"/>
</dbReference>
<dbReference type="InterPro" id="IPR031704">
    <property type="entry name" value="Glyco_hydro_36_N"/>
</dbReference>
<evidence type="ECO:0000256" key="4">
    <source>
        <dbReference type="ARBA" id="ARBA00023295"/>
    </source>
</evidence>
<keyword evidence="3 5" id="KW-0378">Hydrolase</keyword>
<dbReference type="Proteomes" id="UP000823615">
    <property type="component" value="Unassembled WGS sequence"/>
</dbReference>
<dbReference type="PRINTS" id="PR00743">
    <property type="entry name" value="GLHYDRLASE36"/>
</dbReference>
<dbReference type="InterPro" id="IPR038417">
    <property type="entry name" value="Alpga-gal_N_sf"/>
</dbReference>
<dbReference type="GO" id="GO:0016052">
    <property type="term" value="P:carbohydrate catabolic process"/>
    <property type="evidence" value="ECO:0007669"/>
    <property type="project" value="InterPro"/>
</dbReference>
<accession>A0A9D9E2G5</accession>
<evidence type="ECO:0000256" key="2">
    <source>
        <dbReference type="ARBA" id="ARBA00012755"/>
    </source>
</evidence>
<dbReference type="Pfam" id="PF16875">
    <property type="entry name" value="Glyco_hydro_36N"/>
    <property type="match status" value="1"/>
</dbReference>
<dbReference type="Pfam" id="PF02065">
    <property type="entry name" value="Melibiase"/>
    <property type="match status" value="1"/>
</dbReference>
<dbReference type="CDD" id="cd14791">
    <property type="entry name" value="GH36"/>
    <property type="match status" value="1"/>
</dbReference>
<evidence type="ECO:0000256" key="1">
    <source>
        <dbReference type="ARBA" id="ARBA00001255"/>
    </source>
</evidence>
<evidence type="ECO:0000313" key="8">
    <source>
        <dbReference type="EMBL" id="MBO8437158.1"/>
    </source>
</evidence>
<dbReference type="Gene3D" id="3.20.20.70">
    <property type="entry name" value="Aldolase class I"/>
    <property type="match status" value="1"/>
</dbReference>
<dbReference type="InterPro" id="IPR013780">
    <property type="entry name" value="Glyco_hydro_b"/>
</dbReference>
<evidence type="ECO:0000256" key="3">
    <source>
        <dbReference type="ARBA" id="ARBA00022801"/>
    </source>
</evidence>
<dbReference type="GO" id="GO:0004557">
    <property type="term" value="F:alpha-galactosidase activity"/>
    <property type="evidence" value="ECO:0007669"/>
    <property type="project" value="UniProtKB-UniRule"/>
</dbReference>
<dbReference type="Gene3D" id="2.60.40.1180">
    <property type="entry name" value="Golgi alpha-mannosidase II"/>
    <property type="match status" value="1"/>
</dbReference>
<comment type="similarity">
    <text evidence="5">Belongs to the glycosyl hydrolase.</text>
</comment>
<name>A0A9D9E2G5_9SPIO</name>
<dbReference type="EMBL" id="JADIMT010000104">
    <property type="protein sequence ID" value="MBO8437158.1"/>
    <property type="molecule type" value="Genomic_DNA"/>
</dbReference>
<comment type="catalytic activity">
    <reaction evidence="1 5">
        <text>Hydrolysis of terminal, non-reducing alpha-D-galactose residues in alpha-D-galactosides, including galactose oligosaccharides, galactomannans and galactolipids.</text>
        <dbReference type="EC" id="3.2.1.22"/>
    </reaction>
</comment>
<feature type="domain" description="Glycosyl hydrolase family 36 N-terminal" evidence="7">
    <location>
        <begin position="27"/>
        <end position="284"/>
    </location>
</feature>
<dbReference type="EC" id="3.2.1.22" evidence="2 5"/>